<gene>
    <name evidence="1" type="ORF">CR513_42224</name>
</gene>
<accession>A0A371FHB4</accession>
<keyword evidence="2" id="KW-1185">Reference proteome</keyword>
<proteinExistence type="predicted"/>
<dbReference type="OrthoDB" id="1436973at2759"/>
<feature type="non-terminal residue" evidence="1">
    <location>
        <position position="1"/>
    </location>
</feature>
<name>A0A371FHB4_MUCPR</name>
<evidence type="ECO:0000313" key="1">
    <source>
        <dbReference type="EMBL" id="RDX77620.1"/>
    </source>
</evidence>
<evidence type="ECO:0000313" key="2">
    <source>
        <dbReference type="Proteomes" id="UP000257109"/>
    </source>
</evidence>
<dbReference type="EMBL" id="QJKJ01009127">
    <property type="protein sequence ID" value="RDX77620.1"/>
    <property type="molecule type" value="Genomic_DNA"/>
</dbReference>
<organism evidence="1 2">
    <name type="scientific">Mucuna pruriens</name>
    <name type="common">Velvet bean</name>
    <name type="synonym">Dolichos pruriens</name>
    <dbReference type="NCBI Taxonomy" id="157652"/>
    <lineage>
        <taxon>Eukaryota</taxon>
        <taxon>Viridiplantae</taxon>
        <taxon>Streptophyta</taxon>
        <taxon>Embryophyta</taxon>
        <taxon>Tracheophyta</taxon>
        <taxon>Spermatophyta</taxon>
        <taxon>Magnoliopsida</taxon>
        <taxon>eudicotyledons</taxon>
        <taxon>Gunneridae</taxon>
        <taxon>Pentapetalae</taxon>
        <taxon>rosids</taxon>
        <taxon>fabids</taxon>
        <taxon>Fabales</taxon>
        <taxon>Fabaceae</taxon>
        <taxon>Papilionoideae</taxon>
        <taxon>50 kb inversion clade</taxon>
        <taxon>NPAAA clade</taxon>
        <taxon>indigoferoid/millettioid clade</taxon>
        <taxon>Phaseoleae</taxon>
        <taxon>Mucuna</taxon>
    </lineage>
</organism>
<dbReference type="AlphaFoldDB" id="A0A371FHB4"/>
<reference evidence="1" key="1">
    <citation type="submission" date="2018-05" db="EMBL/GenBank/DDBJ databases">
        <title>Draft genome of Mucuna pruriens seed.</title>
        <authorList>
            <person name="Nnadi N.E."/>
            <person name="Vos R."/>
            <person name="Hasami M.H."/>
            <person name="Devisetty U.K."/>
            <person name="Aguiy J.C."/>
        </authorList>
    </citation>
    <scope>NUCLEOTIDE SEQUENCE [LARGE SCALE GENOMIC DNA]</scope>
    <source>
        <strain evidence="1">JCA_2017</strain>
    </source>
</reference>
<protein>
    <submittedName>
        <fullName evidence="1">Uncharacterized protein</fullName>
    </submittedName>
</protein>
<comment type="caution">
    <text evidence="1">The sequence shown here is derived from an EMBL/GenBank/DDBJ whole genome shotgun (WGS) entry which is preliminary data.</text>
</comment>
<sequence>MEQSLEVEKLEEEIACLKIGLAKFVDGLSKLHILNEKRKDFTLVPRQWMLTIHDKRRIYAPRPKATLRDNLLWRKWKRKDCVYVDR</sequence>
<dbReference type="Proteomes" id="UP000257109">
    <property type="component" value="Unassembled WGS sequence"/>
</dbReference>